<reference evidence="2" key="1">
    <citation type="journal article" date="2020" name="Phytopathology">
        <title>Genome sequence of the chestnut blight fungus Cryphonectria parasitica EP155: A fundamental resource for an archetypical invasive plant pathogen.</title>
        <authorList>
            <person name="Crouch J.A."/>
            <person name="Dawe A."/>
            <person name="Aerts A."/>
            <person name="Barry K."/>
            <person name="Churchill A.C.L."/>
            <person name="Grimwood J."/>
            <person name="Hillman B."/>
            <person name="Milgroom M.G."/>
            <person name="Pangilinan J."/>
            <person name="Smith M."/>
            <person name="Salamov A."/>
            <person name="Schmutz J."/>
            <person name="Yadav J."/>
            <person name="Grigoriev I.V."/>
            <person name="Nuss D."/>
        </authorList>
    </citation>
    <scope>NUCLEOTIDE SEQUENCE</scope>
    <source>
        <strain evidence="2">EP155</strain>
    </source>
</reference>
<dbReference type="GeneID" id="63837656"/>
<dbReference type="AlphaFoldDB" id="A0A9P4Y091"/>
<dbReference type="PANTHER" id="PTHR33112:SF16">
    <property type="entry name" value="HETEROKARYON INCOMPATIBILITY DOMAIN-CONTAINING PROTEIN"/>
    <property type="match status" value="1"/>
</dbReference>
<accession>A0A9P4Y091</accession>
<dbReference type="InterPro" id="IPR010730">
    <property type="entry name" value="HET"/>
</dbReference>
<keyword evidence="3" id="KW-1185">Reference proteome</keyword>
<evidence type="ECO:0000313" key="2">
    <source>
        <dbReference type="EMBL" id="KAF3764144.1"/>
    </source>
</evidence>
<feature type="domain" description="Heterokaryon incompatibility" evidence="1">
    <location>
        <begin position="4"/>
        <end position="65"/>
    </location>
</feature>
<evidence type="ECO:0000313" key="3">
    <source>
        <dbReference type="Proteomes" id="UP000803844"/>
    </source>
</evidence>
<dbReference type="RefSeq" id="XP_040775105.1">
    <property type="nucleotide sequence ID" value="XM_040920527.1"/>
</dbReference>
<proteinExistence type="predicted"/>
<sequence>MSPVVRDAIQVCSKLDIRYLWVDALCILQGNDDTAVEDWNHESQQMAKIFKSALVTLCAASSTSYSIDINYYRLDSFPFHKQIDASRWYGRGWVHQEMRLSSRLLVFTSDWLFFMCDGLYLCENGLSVTREWRTPLAVGTCKADMQEEPFAAFASEIETFTAKDFTFDTDRLPALASLASMIAANTGSQYLAGLWRDNLDKDLLFARNVPRYGTRGMVSFQKRIAALSAPGSVIRPSWSWAGLTGPCDAGPPSLTATTRLALQCEVAHARSLSPASRTENRPIFSMGSWPHTSTNMFRAGWV</sequence>
<dbReference type="Pfam" id="PF06985">
    <property type="entry name" value="HET"/>
    <property type="match status" value="1"/>
</dbReference>
<name>A0A9P4Y091_CRYP1</name>
<organism evidence="2 3">
    <name type="scientific">Cryphonectria parasitica (strain ATCC 38755 / EP155)</name>
    <dbReference type="NCBI Taxonomy" id="660469"/>
    <lineage>
        <taxon>Eukaryota</taxon>
        <taxon>Fungi</taxon>
        <taxon>Dikarya</taxon>
        <taxon>Ascomycota</taxon>
        <taxon>Pezizomycotina</taxon>
        <taxon>Sordariomycetes</taxon>
        <taxon>Sordariomycetidae</taxon>
        <taxon>Diaporthales</taxon>
        <taxon>Cryphonectriaceae</taxon>
        <taxon>Cryphonectria-Endothia species complex</taxon>
        <taxon>Cryphonectria</taxon>
    </lineage>
</organism>
<dbReference type="OrthoDB" id="2958217at2759"/>
<protein>
    <recommendedName>
        <fullName evidence="1">Heterokaryon incompatibility domain-containing protein</fullName>
    </recommendedName>
</protein>
<gene>
    <name evidence="2" type="ORF">M406DRAFT_330495</name>
</gene>
<dbReference type="PANTHER" id="PTHR33112">
    <property type="entry name" value="DOMAIN PROTEIN, PUTATIVE-RELATED"/>
    <property type="match status" value="1"/>
</dbReference>
<comment type="caution">
    <text evidence="2">The sequence shown here is derived from an EMBL/GenBank/DDBJ whole genome shotgun (WGS) entry which is preliminary data.</text>
</comment>
<dbReference type="Proteomes" id="UP000803844">
    <property type="component" value="Unassembled WGS sequence"/>
</dbReference>
<evidence type="ECO:0000259" key="1">
    <source>
        <dbReference type="Pfam" id="PF06985"/>
    </source>
</evidence>
<dbReference type="EMBL" id="MU032348">
    <property type="protein sequence ID" value="KAF3764144.1"/>
    <property type="molecule type" value="Genomic_DNA"/>
</dbReference>